<comment type="caution">
    <text evidence="2">The sequence shown here is derived from an EMBL/GenBank/DDBJ whole genome shotgun (WGS) entry which is preliminary data.</text>
</comment>
<sequence>MMQNKRRIQALYRCHVAQCGTGFNALLLLESKPDVSFSPMHTVKTAVFPASHQHALCPIILKNRSHRWTPNDVGIVCAHRALPLLWANTLHHLHRREARGKKSQQQQQERRWTSAN</sequence>
<evidence type="ECO:0000256" key="1">
    <source>
        <dbReference type="SAM" id="MobiDB-lite"/>
    </source>
</evidence>
<gene>
    <name evidence="2" type="ORF">Tco025E_08306</name>
</gene>
<protein>
    <submittedName>
        <fullName evidence="2">Uncharacterized protein</fullName>
    </submittedName>
</protein>
<dbReference type="Proteomes" id="UP000284403">
    <property type="component" value="Unassembled WGS sequence"/>
</dbReference>
<reference evidence="2 3" key="1">
    <citation type="journal article" date="2018" name="BMC Genomics">
        <title>Genomic comparison of Trypanosoma conorhini and Trypanosoma rangeli to Trypanosoma cruzi strains of high and low virulence.</title>
        <authorList>
            <person name="Bradwell K.R."/>
            <person name="Koparde V.N."/>
            <person name="Matveyev A.V."/>
            <person name="Serrano M.G."/>
            <person name="Alves J.M."/>
            <person name="Parikh H."/>
            <person name="Huang B."/>
            <person name="Lee V."/>
            <person name="Espinosa-Alvarez O."/>
            <person name="Ortiz P.A."/>
            <person name="Costa-Martins A.G."/>
            <person name="Teixeira M.M."/>
            <person name="Buck G.A."/>
        </authorList>
    </citation>
    <scope>NUCLEOTIDE SEQUENCE [LARGE SCALE GENOMIC DNA]</scope>
    <source>
        <strain evidence="2 3">025E</strain>
    </source>
</reference>
<keyword evidence="3" id="KW-1185">Reference proteome</keyword>
<dbReference type="EMBL" id="MKKU01000740">
    <property type="protein sequence ID" value="RNF03077.1"/>
    <property type="molecule type" value="Genomic_DNA"/>
</dbReference>
<dbReference type="GeneID" id="40321917"/>
<name>A0A422NC56_9TRYP</name>
<proteinExistence type="predicted"/>
<dbReference type="RefSeq" id="XP_029224780.1">
    <property type="nucleotide sequence ID" value="XM_029375160.1"/>
</dbReference>
<evidence type="ECO:0000313" key="3">
    <source>
        <dbReference type="Proteomes" id="UP000284403"/>
    </source>
</evidence>
<accession>A0A422NC56</accession>
<evidence type="ECO:0000313" key="2">
    <source>
        <dbReference type="EMBL" id="RNF03077.1"/>
    </source>
</evidence>
<dbReference type="AlphaFoldDB" id="A0A422NC56"/>
<organism evidence="2 3">
    <name type="scientific">Trypanosoma conorhini</name>
    <dbReference type="NCBI Taxonomy" id="83891"/>
    <lineage>
        <taxon>Eukaryota</taxon>
        <taxon>Discoba</taxon>
        <taxon>Euglenozoa</taxon>
        <taxon>Kinetoplastea</taxon>
        <taxon>Metakinetoplastina</taxon>
        <taxon>Trypanosomatida</taxon>
        <taxon>Trypanosomatidae</taxon>
        <taxon>Trypanosoma</taxon>
    </lineage>
</organism>
<feature type="region of interest" description="Disordered" evidence="1">
    <location>
        <begin position="96"/>
        <end position="116"/>
    </location>
</feature>